<reference evidence="1 2" key="1">
    <citation type="submission" date="2018-06" db="EMBL/GenBank/DDBJ databases">
        <title>Genomic Encyclopedia of Archaeal and Bacterial Type Strains, Phase II (KMG-II): from individual species to whole genera.</title>
        <authorList>
            <person name="Goeker M."/>
        </authorList>
    </citation>
    <scope>NUCLEOTIDE SEQUENCE [LARGE SCALE GENOMIC DNA]</scope>
    <source>
        <strain evidence="1 2">DSM 12408</strain>
    </source>
</reference>
<proteinExistence type="predicted"/>
<accession>A0A327RV19</accession>
<comment type="caution">
    <text evidence="1">The sequence shown here is derived from an EMBL/GenBank/DDBJ whole genome shotgun (WGS) entry which is preliminary data.</text>
</comment>
<protein>
    <recommendedName>
        <fullName evidence="3">Aspartyl protease</fullName>
    </recommendedName>
</protein>
<organism evidence="1 2">
    <name type="scientific">Gelidibacter algens</name>
    <dbReference type="NCBI Taxonomy" id="49280"/>
    <lineage>
        <taxon>Bacteria</taxon>
        <taxon>Pseudomonadati</taxon>
        <taxon>Bacteroidota</taxon>
        <taxon>Flavobacteriia</taxon>
        <taxon>Flavobacteriales</taxon>
        <taxon>Flavobacteriaceae</taxon>
        <taxon>Gelidibacter</taxon>
    </lineage>
</organism>
<dbReference type="AlphaFoldDB" id="A0A327RV19"/>
<evidence type="ECO:0000313" key="1">
    <source>
        <dbReference type="EMBL" id="RAJ20008.1"/>
    </source>
</evidence>
<dbReference type="Gene3D" id="2.40.70.10">
    <property type="entry name" value="Acid Proteases"/>
    <property type="match status" value="1"/>
</dbReference>
<dbReference type="InterPro" id="IPR021109">
    <property type="entry name" value="Peptidase_aspartic_dom_sf"/>
</dbReference>
<dbReference type="Proteomes" id="UP000248987">
    <property type="component" value="Unassembled WGS sequence"/>
</dbReference>
<gene>
    <name evidence="1" type="ORF">LX77_03222</name>
</gene>
<dbReference type="SUPFAM" id="SSF50630">
    <property type="entry name" value="Acid proteases"/>
    <property type="match status" value="1"/>
</dbReference>
<sequence>MVAIIVVVLNYGCAPQKSTSQLSQEQPQVIKLERFRKALWKVHVTVQGKSGNFLLDTGGGITMLSEDFSRDMECTFWGRTTGYNMFGTRGDGAHCDSIKIKASNAILAPANVGKIDFGDRFSGDITPDGLLSLDAFDGKAITINPTSGTLTIETSESLASRTNDMIEFPMRVSRECSGRCFSVFIGVNTKNGMTWLLLDSGAGGVSLISKEYAQVFGLDPNLEEQQLKYDLANELTIDSPVVVTDMIMDGNLGQPFLSKYIITMDLLNSRLWLKN</sequence>
<name>A0A327RV19_9FLAO</name>
<evidence type="ECO:0008006" key="3">
    <source>
        <dbReference type="Google" id="ProtNLM"/>
    </source>
</evidence>
<dbReference type="EMBL" id="QLLQ01000016">
    <property type="protein sequence ID" value="RAJ20008.1"/>
    <property type="molecule type" value="Genomic_DNA"/>
</dbReference>
<keyword evidence="2" id="KW-1185">Reference proteome</keyword>
<evidence type="ECO:0000313" key="2">
    <source>
        <dbReference type="Proteomes" id="UP000248987"/>
    </source>
</evidence>